<evidence type="ECO:0000313" key="1">
    <source>
        <dbReference type="Proteomes" id="UP000887579"/>
    </source>
</evidence>
<dbReference type="WBParaSite" id="ES5_v2.g20881.t1">
    <property type="protein sequence ID" value="ES5_v2.g20881.t1"/>
    <property type="gene ID" value="ES5_v2.g20881"/>
</dbReference>
<sequence>MIQSGRQVESYAYAEMATIFDRRSESRASRFSEASHGEVVNDTLNALVEDVNKTTELIRRRQREMVIERRTFQTEMEVNGRISVEPSEDWLNLRLKSVSTDDMKRVLGNIKDHQRRDVVTDTMAALAYDVNATAEVLRRGSLKRKKPGKNIHHEEIEYRLRLTPAPDDDILYHKDEHPPHPTEDNFTVEHVKKDYGVDISESQTSSLKRRARSNTPRRTLQIEGSPPPGAPPICAYCSEEIDGPTLTALAPNAERAQKYHPYHFMCCYCQKALNLRGTFREHKKRPYCHECFYKLYNGLLYSEDQNQRILEKLI</sequence>
<proteinExistence type="predicted"/>
<dbReference type="Proteomes" id="UP000887579">
    <property type="component" value="Unplaced"/>
</dbReference>
<evidence type="ECO:0000313" key="2">
    <source>
        <dbReference type="WBParaSite" id="ES5_v2.g20881.t1"/>
    </source>
</evidence>
<name>A0AC34FU22_9BILA</name>
<reference evidence="2" key="1">
    <citation type="submission" date="2022-11" db="UniProtKB">
        <authorList>
            <consortium name="WormBaseParasite"/>
        </authorList>
    </citation>
    <scope>IDENTIFICATION</scope>
</reference>
<accession>A0AC34FU22</accession>
<organism evidence="1 2">
    <name type="scientific">Panagrolaimus sp. ES5</name>
    <dbReference type="NCBI Taxonomy" id="591445"/>
    <lineage>
        <taxon>Eukaryota</taxon>
        <taxon>Metazoa</taxon>
        <taxon>Ecdysozoa</taxon>
        <taxon>Nematoda</taxon>
        <taxon>Chromadorea</taxon>
        <taxon>Rhabditida</taxon>
        <taxon>Tylenchina</taxon>
        <taxon>Panagrolaimomorpha</taxon>
        <taxon>Panagrolaimoidea</taxon>
        <taxon>Panagrolaimidae</taxon>
        <taxon>Panagrolaimus</taxon>
    </lineage>
</organism>
<protein>
    <submittedName>
        <fullName evidence="2">LIM zinc-binding domain-containing protein</fullName>
    </submittedName>
</protein>